<name>A0ACC0M7I6_RHOML</name>
<comment type="caution">
    <text evidence="1">The sequence shown here is derived from an EMBL/GenBank/DDBJ whole genome shotgun (WGS) entry which is preliminary data.</text>
</comment>
<protein>
    <submittedName>
        <fullName evidence="1">Uncharacterized protein</fullName>
    </submittedName>
</protein>
<evidence type="ECO:0000313" key="2">
    <source>
        <dbReference type="Proteomes" id="UP001062846"/>
    </source>
</evidence>
<reference evidence="1" key="1">
    <citation type="submission" date="2022-02" db="EMBL/GenBank/DDBJ databases">
        <title>Plant Genome Project.</title>
        <authorList>
            <person name="Zhang R.-G."/>
        </authorList>
    </citation>
    <scope>NUCLEOTIDE SEQUENCE</scope>
    <source>
        <strain evidence="1">AT1</strain>
    </source>
</reference>
<keyword evidence="2" id="KW-1185">Reference proteome</keyword>
<sequence>MVWSHMITYFLLATSLLTYGSEFWPVMGFTGLSCPYLKKLLGLCRIMQVKGSEIPFTSCHWLLLFTSYGGNVTPGFSRAGPGVLLRLLMKFFNSIRAKLSSWSTVTFNVQNRGLCEDWLLDSRIFGINNCR</sequence>
<accession>A0ACC0M7I6</accession>
<dbReference type="Proteomes" id="UP001062846">
    <property type="component" value="Chromosome 10"/>
</dbReference>
<organism evidence="1 2">
    <name type="scientific">Rhododendron molle</name>
    <name type="common">Chinese azalea</name>
    <name type="synonym">Azalea mollis</name>
    <dbReference type="NCBI Taxonomy" id="49168"/>
    <lineage>
        <taxon>Eukaryota</taxon>
        <taxon>Viridiplantae</taxon>
        <taxon>Streptophyta</taxon>
        <taxon>Embryophyta</taxon>
        <taxon>Tracheophyta</taxon>
        <taxon>Spermatophyta</taxon>
        <taxon>Magnoliopsida</taxon>
        <taxon>eudicotyledons</taxon>
        <taxon>Gunneridae</taxon>
        <taxon>Pentapetalae</taxon>
        <taxon>asterids</taxon>
        <taxon>Ericales</taxon>
        <taxon>Ericaceae</taxon>
        <taxon>Ericoideae</taxon>
        <taxon>Rhodoreae</taxon>
        <taxon>Rhododendron</taxon>
    </lineage>
</organism>
<gene>
    <name evidence="1" type="ORF">RHMOL_Rhmol10G0294400</name>
</gene>
<proteinExistence type="predicted"/>
<evidence type="ECO:0000313" key="1">
    <source>
        <dbReference type="EMBL" id="KAI8536920.1"/>
    </source>
</evidence>
<dbReference type="EMBL" id="CM046397">
    <property type="protein sequence ID" value="KAI8536920.1"/>
    <property type="molecule type" value="Genomic_DNA"/>
</dbReference>